<evidence type="ECO:0000256" key="7">
    <source>
        <dbReference type="ARBA" id="ARBA00039448"/>
    </source>
</evidence>
<dbReference type="SUPFAM" id="SSF54427">
    <property type="entry name" value="NTF2-like"/>
    <property type="match status" value="1"/>
</dbReference>
<dbReference type="AlphaFoldDB" id="A0A1S3DHW8"/>
<dbReference type="Gene3D" id="3.10.450.240">
    <property type="match status" value="1"/>
</dbReference>
<accession>A0A1S3DHW8</accession>
<dbReference type="KEGG" id="dci:103518060"/>
<keyword evidence="5" id="KW-0687">Ribonucleoprotein</keyword>
<dbReference type="Pfam" id="PF04280">
    <property type="entry name" value="Tim44"/>
    <property type="match status" value="1"/>
</dbReference>
<keyword evidence="11" id="KW-1185">Reference proteome</keyword>
<dbReference type="PANTHER" id="PTHR28554">
    <property type="entry name" value="39S RIBOSOMAL PROTEIN L45, MITOCHONDRIAL"/>
    <property type="match status" value="1"/>
</dbReference>
<dbReference type="GO" id="GO:0005840">
    <property type="term" value="C:ribosome"/>
    <property type="evidence" value="ECO:0007669"/>
    <property type="project" value="UniProtKB-KW"/>
</dbReference>
<evidence type="ECO:0000259" key="10">
    <source>
        <dbReference type="SMART" id="SM00978"/>
    </source>
</evidence>
<name>A0A1S3DHW8_DIACI</name>
<evidence type="ECO:0000256" key="3">
    <source>
        <dbReference type="ARBA" id="ARBA00022980"/>
    </source>
</evidence>
<comment type="similarity">
    <text evidence="6">Belongs to the mitochondrion-specific ribosomal protein mL45 family.</text>
</comment>
<evidence type="ECO:0000256" key="4">
    <source>
        <dbReference type="ARBA" id="ARBA00023128"/>
    </source>
</evidence>
<dbReference type="PaxDb" id="121845-A0A1S3DHW8"/>
<dbReference type="FunFam" id="3.10.450.240:FF:000003">
    <property type="entry name" value="39S ribosomal protein L45, mitochondrial"/>
    <property type="match status" value="1"/>
</dbReference>
<dbReference type="Proteomes" id="UP000079169">
    <property type="component" value="Unplaced"/>
</dbReference>
<evidence type="ECO:0000313" key="11">
    <source>
        <dbReference type="Proteomes" id="UP000079169"/>
    </source>
</evidence>
<proteinExistence type="inferred from homology"/>
<dbReference type="GO" id="GO:0005739">
    <property type="term" value="C:mitochondrion"/>
    <property type="evidence" value="ECO:0007669"/>
    <property type="project" value="UniProtKB-SubCell"/>
</dbReference>
<dbReference type="OMA" id="HTHMAAK"/>
<dbReference type="InterPro" id="IPR032710">
    <property type="entry name" value="NTF2-like_dom_sf"/>
</dbReference>
<dbReference type="RefSeq" id="XP_008481337.1">
    <property type="nucleotide sequence ID" value="XM_008483115.3"/>
</dbReference>
<dbReference type="PANTHER" id="PTHR28554:SF1">
    <property type="entry name" value="LARGE RIBOSOMAL SUBUNIT PROTEIN ML45"/>
    <property type="match status" value="1"/>
</dbReference>
<dbReference type="GO" id="GO:1990904">
    <property type="term" value="C:ribonucleoprotein complex"/>
    <property type="evidence" value="ECO:0007669"/>
    <property type="project" value="UniProtKB-KW"/>
</dbReference>
<evidence type="ECO:0000313" key="12">
    <source>
        <dbReference type="RefSeq" id="XP_008481337.1"/>
    </source>
</evidence>
<evidence type="ECO:0000256" key="5">
    <source>
        <dbReference type="ARBA" id="ARBA00023274"/>
    </source>
</evidence>
<dbReference type="GeneID" id="103518060"/>
<evidence type="ECO:0000256" key="8">
    <source>
        <dbReference type="ARBA" id="ARBA00043031"/>
    </source>
</evidence>
<feature type="domain" description="Tim44-like" evidence="10">
    <location>
        <begin position="137"/>
        <end position="286"/>
    </location>
</feature>
<keyword evidence="4" id="KW-0496">Mitochondrion</keyword>
<protein>
    <recommendedName>
        <fullName evidence="7">Large ribosomal subunit protein mL45</fullName>
    </recommendedName>
    <alternativeName>
        <fullName evidence="8">39S ribosomal protein L45, mitochondrial</fullName>
    </alternativeName>
</protein>
<organism evidence="11 12">
    <name type="scientific">Diaphorina citri</name>
    <name type="common">Asian citrus psyllid</name>
    <dbReference type="NCBI Taxonomy" id="121845"/>
    <lineage>
        <taxon>Eukaryota</taxon>
        <taxon>Metazoa</taxon>
        <taxon>Ecdysozoa</taxon>
        <taxon>Arthropoda</taxon>
        <taxon>Hexapoda</taxon>
        <taxon>Insecta</taxon>
        <taxon>Pterygota</taxon>
        <taxon>Neoptera</taxon>
        <taxon>Paraneoptera</taxon>
        <taxon>Hemiptera</taxon>
        <taxon>Sternorrhyncha</taxon>
        <taxon>Psylloidea</taxon>
        <taxon>Psyllidae</taxon>
        <taxon>Diaphorininae</taxon>
        <taxon>Diaphorina</taxon>
    </lineage>
</organism>
<keyword evidence="2" id="KW-0809">Transit peptide</keyword>
<reference evidence="12" key="1">
    <citation type="submission" date="2025-08" db="UniProtKB">
        <authorList>
            <consortium name="RefSeq"/>
        </authorList>
    </citation>
    <scope>IDENTIFICATION</scope>
</reference>
<keyword evidence="3 12" id="KW-0689">Ribosomal protein</keyword>
<dbReference type="SMART" id="SM00978">
    <property type="entry name" value="Tim44"/>
    <property type="match status" value="1"/>
</dbReference>
<gene>
    <name evidence="12" type="primary">LOC103518060</name>
</gene>
<dbReference type="STRING" id="121845.A0A1S3DHW8"/>
<evidence type="ECO:0000256" key="2">
    <source>
        <dbReference type="ARBA" id="ARBA00022946"/>
    </source>
</evidence>
<sequence>MLPQSLAALQCQTLCSRLMKNTVTPAIVMLIQKRNIQKHWNPKWKWFRAKKFAPVELPDYHKKEKSLSEMTPEEVRTYFKENGVQPTRVWKERYFYISSSSDTFEQYVPPEGDGKISAINSAGAKQKLELLKKKTTSWRNVKKIRSYEPDFELYPDFIDLAQDIYVKSYESLVRGDIDEISQYVTERALPEALSNIKNKTIHWKYIKSIEPPRVAHVRCAEVISKENQFAQITVRFHSQQVLAIYDRFGRLMHGSEILAKDVLEYVVFEKHICNQYGTWRIHEKIIPDWMPAPTPVAKTFVKPTPPPPEEEITQAEAKPDVAVMQTEPSGGTGPQVATA</sequence>
<evidence type="ECO:0000256" key="9">
    <source>
        <dbReference type="SAM" id="MobiDB-lite"/>
    </source>
</evidence>
<comment type="subcellular location">
    <subcellularLocation>
        <location evidence="1">Mitochondrion</location>
    </subcellularLocation>
</comment>
<dbReference type="InterPro" id="IPR007379">
    <property type="entry name" value="Tim44-like_dom"/>
</dbReference>
<evidence type="ECO:0000256" key="1">
    <source>
        <dbReference type="ARBA" id="ARBA00004173"/>
    </source>
</evidence>
<feature type="region of interest" description="Disordered" evidence="9">
    <location>
        <begin position="301"/>
        <end position="339"/>
    </location>
</feature>
<dbReference type="InterPro" id="IPR051975">
    <property type="entry name" value="mtLSU_mL45"/>
</dbReference>
<evidence type="ECO:0000256" key="6">
    <source>
        <dbReference type="ARBA" id="ARBA00038073"/>
    </source>
</evidence>